<organism evidence="4 5">
    <name type="scientific">Lolium multiflorum</name>
    <name type="common">Italian ryegrass</name>
    <name type="synonym">Lolium perenne subsp. multiflorum</name>
    <dbReference type="NCBI Taxonomy" id="4521"/>
    <lineage>
        <taxon>Eukaryota</taxon>
        <taxon>Viridiplantae</taxon>
        <taxon>Streptophyta</taxon>
        <taxon>Embryophyta</taxon>
        <taxon>Tracheophyta</taxon>
        <taxon>Spermatophyta</taxon>
        <taxon>Magnoliopsida</taxon>
        <taxon>Liliopsida</taxon>
        <taxon>Poales</taxon>
        <taxon>Poaceae</taxon>
        <taxon>BOP clade</taxon>
        <taxon>Pooideae</taxon>
        <taxon>Poodae</taxon>
        <taxon>Poeae</taxon>
        <taxon>Poeae Chloroplast Group 2 (Poeae type)</taxon>
        <taxon>Loliodinae</taxon>
        <taxon>Loliinae</taxon>
        <taxon>Lolium</taxon>
    </lineage>
</organism>
<dbReference type="InterPro" id="IPR007321">
    <property type="entry name" value="Transposase_28"/>
</dbReference>
<dbReference type="PANTHER" id="PTHR33026:SF7">
    <property type="entry name" value="OS03G0100275 PROTEIN"/>
    <property type="match status" value="1"/>
</dbReference>
<feature type="region of interest" description="Disordered" evidence="2">
    <location>
        <begin position="428"/>
        <end position="636"/>
    </location>
</feature>
<protein>
    <recommendedName>
        <fullName evidence="3">Transposase (putative) gypsy type domain-containing protein</fullName>
    </recommendedName>
</protein>
<dbReference type="PANTHER" id="PTHR33026">
    <property type="entry name" value="OS06G0360600 PROTEIN"/>
    <property type="match status" value="1"/>
</dbReference>
<evidence type="ECO:0000256" key="2">
    <source>
        <dbReference type="SAM" id="MobiDB-lite"/>
    </source>
</evidence>
<feature type="compositionally biased region" description="Pro residues" evidence="2">
    <location>
        <begin position="1086"/>
        <end position="1101"/>
    </location>
</feature>
<dbReference type="Pfam" id="PF04195">
    <property type="entry name" value="Transposase_28"/>
    <property type="match status" value="1"/>
</dbReference>
<evidence type="ECO:0000256" key="1">
    <source>
        <dbReference type="SAM" id="Coils"/>
    </source>
</evidence>
<keyword evidence="5" id="KW-1185">Reference proteome</keyword>
<feature type="compositionally biased region" description="Acidic residues" evidence="2">
    <location>
        <begin position="1060"/>
        <end position="1083"/>
    </location>
</feature>
<dbReference type="AlphaFoldDB" id="A0AAD8WNB7"/>
<dbReference type="EMBL" id="JAUUTY010000003">
    <property type="protein sequence ID" value="KAK1666653.1"/>
    <property type="molecule type" value="Genomic_DNA"/>
</dbReference>
<feature type="compositionally biased region" description="Low complexity" evidence="2">
    <location>
        <begin position="582"/>
        <end position="593"/>
    </location>
</feature>
<reference evidence="4" key="1">
    <citation type="submission" date="2023-07" db="EMBL/GenBank/DDBJ databases">
        <title>A chromosome-level genome assembly of Lolium multiflorum.</title>
        <authorList>
            <person name="Chen Y."/>
            <person name="Copetti D."/>
            <person name="Kolliker R."/>
            <person name="Studer B."/>
        </authorList>
    </citation>
    <scope>NUCLEOTIDE SEQUENCE</scope>
    <source>
        <strain evidence="4">02402/16</strain>
        <tissue evidence="4">Leaf</tissue>
    </source>
</reference>
<dbReference type="Proteomes" id="UP001231189">
    <property type="component" value="Unassembled WGS sequence"/>
</dbReference>
<feature type="domain" description="Transposase (putative) gypsy type" evidence="3">
    <location>
        <begin position="72"/>
        <end position="139"/>
    </location>
</feature>
<sequence>MEADSGRNQEAGSSSRASGVDLSGVTRGAWRGSDGTQHEIDWLYRSRRIPEGVSCQLPGDEIEPVLQPGEFVVFLAHFERGFSLPASDFFRRFLDFYQLQPHHLPGNAIFYLSCYVSFMEGYIGLRPTYETFARFFALRINSVQGKDIPKPKPPVQCGSCIIGSRQGSPFFKFASLESCRLWQQTFFYVKNTGAPDLINLPAFNPGVPTKVNWSFYPGTNHIETNRIVRFMEKLMKETDICSDDIIRTFISRRVLPLKRRAHKMSEMYGPRDPTKITGLPLSKEDVVLKARQICQTAMPMDWEWGFLPLSSTNPPTEEAEERFPRIAAERRGPKRKRPLDTVDPDPYVHWNYLKMGRTHTPSPGKFSSETPGSGEDVNILEVSFSFIFSSINLSVHAPSAGTNPPVLEHVVPLQAEVSDEFLERLVSEEKKKKKAPATEAGSSEAPPAKRPRTEVLGGKPVTMKRYKKREMPVSSGPTLQISKSAPGIPRENPEEAARTSPPPHSSPVPSCTGNSSASPSGGTTSAGRTAPTPPDHRAEGDMASPPDTQDRGASDIGANTKDAGRTEPLAPTAPKRKKKKSASSSPSKTAPDSSAPPPEARIIEPAGGNSTPPPSKGPSAAELMPPPRPRSTASGGIRFSKPQAAVVTSSTSSGPQSLSLHADRAAIVVGETAPAPLGRITELTRGGNELGHLLDYTEKWNRADESPATRGLGKDKLPLLDPSGPRSTGQHFSRLLRAVKELDNAWHDANNNIVSTADARKRLFEELLWEHRDLSEAHSKCQAIPEASIEVLKKQVADLQAEKEQLTTAHRELKEQAVEAGLRHARELKDAQAAAEAKLAELEEYTNNTAVLRAELEEERKARNAAEHRFDLMTTDHREYDRLVMQIDALALRLFPDSQTHALKKVMDDRVARQFPNLNAHWDGYDYLVALSARVQHMRSVDRHLADLPDVAIQIFKVLWPGEAVPANVTLTANRLKEAGRRIREWQCSAARAGADAALRVACSWYESLDLDALHSLREDAPTDKDPVLTAKRKDRAYRIAEYAPVRTFIAPPPEVQDWLSDDEEEEEDEDAGAGDALPEDGDMPPGAPEADAPPPEAPAA</sequence>
<proteinExistence type="predicted"/>
<feature type="coiled-coil region" evidence="1">
    <location>
        <begin position="789"/>
        <end position="869"/>
    </location>
</feature>
<feature type="region of interest" description="Disordered" evidence="2">
    <location>
        <begin position="1"/>
        <end position="20"/>
    </location>
</feature>
<feature type="compositionally biased region" description="Basic and acidic residues" evidence="2">
    <location>
        <begin position="706"/>
        <end position="718"/>
    </location>
</feature>
<keyword evidence="1" id="KW-0175">Coiled coil</keyword>
<accession>A0AAD8WNB7</accession>
<feature type="compositionally biased region" description="Low complexity" evidence="2">
    <location>
        <begin position="507"/>
        <end position="530"/>
    </location>
</feature>
<evidence type="ECO:0000313" key="4">
    <source>
        <dbReference type="EMBL" id="KAK1666653.1"/>
    </source>
</evidence>
<evidence type="ECO:0000259" key="3">
    <source>
        <dbReference type="Pfam" id="PF04195"/>
    </source>
</evidence>
<feature type="region of interest" description="Disordered" evidence="2">
    <location>
        <begin position="706"/>
        <end position="728"/>
    </location>
</feature>
<name>A0AAD8WNB7_LOLMU</name>
<feature type="compositionally biased region" description="Polar residues" evidence="2">
    <location>
        <begin position="8"/>
        <end position="17"/>
    </location>
</feature>
<comment type="caution">
    <text evidence="4">The sequence shown here is derived from an EMBL/GenBank/DDBJ whole genome shotgun (WGS) entry which is preliminary data.</text>
</comment>
<gene>
    <name evidence="4" type="ORF">QYE76_054812</name>
</gene>
<evidence type="ECO:0000313" key="5">
    <source>
        <dbReference type="Proteomes" id="UP001231189"/>
    </source>
</evidence>
<feature type="region of interest" description="Disordered" evidence="2">
    <location>
        <begin position="1051"/>
        <end position="1101"/>
    </location>
</feature>